<comment type="similarity">
    <text evidence="4">Belongs to the cyclophilin-type PPIase family.</text>
</comment>
<evidence type="ECO:0000256" key="2">
    <source>
        <dbReference type="ARBA" id="ARBA00023110"/>
    </source>
</evidence>
<evidence type="ECO:0000259" key="6">
    <source>
        <dbReference type="PROSITE" id="PS50072"/>
    </source>
</evidence>
<evidence type="ECO:0000313" key="7">
    <source>
        <dbReference type="EMBL" id="AFR95350.2"/>
    </source>
</evidence>
<dbReference type="GO" id="GO:0006457">
    <property type="term" value="P:protein folding"/>
    <property type="evidence" value="ECO:0007669"/>
    <property type="project" value="TreeGrafter"/>
</dbReference>
<proteinExistence type="inferred from homology"/>
<feature type="region of interest" description="Disordered" evidence="5">
    <location>
        <begin position="25"/>
        <end position="45"/>
    </location>
</feature>
<evidence type="ECO:0000313" key="8">
    <source>
        <dbReference type="Proteomes" id="UP000010091"/>
    </source>
</evidence>
<dbReference type="PANTHER" id="PTHR11071:SF561">
    <property type="entry name" value="PEPTIDYL-PROLYL CIS-TRANS ISOMERASE D-RELATED"/>
    <property type="match status" value="1"/>
</dbReference>
<name>J9VUF3_CRYN9</name>
<keyword evidence="8" id="KW-1185">Reference proteome</keyword>
<dbReference type="Gene3D" id="2.40.100.10">
    <property type="entry name" value="Cyclophilin-like"/>
    <property type="match status" value="1"/>
</dbReference>
<dbReference type="GeneID" id="23886100"/>
<dbReference type="GO" id="GO:0005737">
    <property type="term" value="C:cytoplasm"/>
    <property type="evidence" value="ECO:0007669"/>
    <property type="project" value="TreeGrafter"/>
</dbReference>
<keyword evidence="3 4" id="KW-0413">Isomerase</keyword>
<dbReference type="KEGG" id="cng:CNAG_02484"/>
<dbReference type="AlphaFoldDB" id="J9VUF3"/>
<dbReference type="FunFam" id="2.40.100.10:FF:000025">
    <property type="entry name" value="Peptidyl-prolyl cis-trans isomerase CYP19-2"/>
    <property type="match status" value="1"/>
</dbReference>
<comment type="function">
    <text evidence="4">PPIases accelerate the folding of proteins. It catalyzes the cis-trans isomerization of proline imidic peptide bonds in oligopeptides.</text>
</comment>
<evidence type="ECO:0000256" key="3">
    <source>
        <dbReference type="ARBA" id="ARBA00023235"/>
    </source>
</evidence>
<dbReference type="GO" id="GO:0003755">
    <property type="term" value="F:peptidyl-prolyl cis-trans isomerase activity"/>
    <property type="evidence" value="ECO:0007669"/>
    <property type="project" value="UniProtKB-UniRule"/>
</dbReference>
<organism evidence="7 8">
    <name type="scientific">Cryptococcus neoformans (strain H99 / ATCC 208821 / CBS 10515 / FGSC 9487)</name>
    <name type="common">Cryptococcus neoformans var. grubii serotype A</name>
    <dbReference type="NCBI Taxonomy" id="235443"/>
    <lineage>
        <taxon>Eukaryota</taxon>
        <taxon>Fungi</taxon>
        <taxon>Dikarya</taxon>
        <taxon>Basidiomycota</taxon>
        <taxon>Agaricomycotina</taxon>
        <taxon>Tremellomycetes</taxon>
        <taxon>Tremellales</taxon>
        <taxon>Cryptococcaceae</taxon>
        <taxon>Cryptococcus</taxon>
        <taxon>Cryptococcus neoformans species complex</taxon>
    </lineage>
</organism>
<dbReference type="EC" id="5.2.1.8" evidence="4"/>
<dbReference type="InterPro" id="IPR002130">
    <property type="entry name" value="Cyclophilin-type_PPIase_dom"/>
</dbReference>
<keyword evidence="2 4" id="KW-0697">Rotamase</keyword>
<accession>J9VUF3</accession>
<dbReference type="GO" id="GO:0016018">
    <property type="term" value="F:cyclosporin A binding"/>
    <property type="evidence" value="ECO:0007669"/>
    <property type="project" value="TreeGrafter"/>
</dbReference>
<evidence type="ECO:0000256" key="5">
    <source>
        <dbReference type="SAM" id="MobiDB-lite"/>
    </source>
</evidence>
<dbReference type="EMBL" id="CP003825">
    <property type="protein sequence ID" value="AFR95350.2"/>
    <property type="molecule type" value="Genomic_DNA"/>
</dbReference>
<protein>
    <recommendedName>
        <fullName evidence="4">Peptidyl-prolyl cis-trans isomerase</fullName>
        <shortName evidence="4">PPIase</shortName>
        <ecNumber evidence="4">5.2.1.8</ecNumber>
    </recommendedName>
</protein>
<gene>
    <name evidence="7" type="ORF">CNAG_02484</name>
</gene>
<dbReference type="Proteomes" id="UP000010091">
    <property type="component" value="Chromosome 6"/>
</dbReference>
<sequence length="219" mass="24404">MVYKAIFFSEASRIATVVNDQDIMPEVKKDDKQDKKDDNPVNKDDKPLPNVFFKISINGKEVGKAVIKLYDDVVPKTCANFRSLCTGKKPDQTPLPPSFTYRSTPFHRIIPNFMIQSGDFERQDGTGGVSIYGEKFPDENFEKKHDKVGLVSMANCGAHTNGSQFFITTVEKCEWLDGKHVVFGEIVEGLEVVKKVESKGNKEGRPPKDKIIISACGAV</sequence>
<evidence type="ECO:0000256" key="1">
    <source>
        <dbReference type="ARBA" id="ARBA00000971"/>
    </source>
</evidence>
<reference evidence="7 8" key="1">
    <citation type="journal article" date="2014" name="PLoS Genet.">
        <title>Analysis of the genome and transcriptome of Cryptococcus neoformans var. grubii reveals complex RNA expression and microevolution leading to virulence attenuation.</title>
        <authorList>
            <person name="Janbon G."/>
            <person name="Ormerod K.L."/>
            <person name="Paulet D."/>
            <person name="Byrnes E.J.III."/>
            <person name="Yadav V."/>
            <person name="Chatterjee G."/>
            <person name="Mullapudi N."/>
            <person name="Hon C.C."/>
            <person name="Billmyre R.B."/>
            <person name="Brunel F."/>
            <person name="Bahn Y.S."/>
            <person name="Chen W."/>
            <person name="Chen Y."/>
            <person name="Chow E.W."/>
            <person name="Coppee J.Y."/>
            <person name="Floyd-Averette A."/>
            <person name="Gaillardin C."/>
            <person name="Gerik K.J."/>
            <person name="Goldberg J."/>
            <person name="Gonzalez-Hilarion S."/>
            <person name="Gujja S."/>
            <person name="Hamlin J.L."/>
            <person name="Hsueh Y.P."/>
            <person name="Ianiri G."/>
            <person name="Jones S."/>
            <person name="Kodira C.D."/>
            <person name="Kozubowski L."/>
            <person name="Lam W."/>
            <person name="Marra M."/>
            <person name="Mesner L.D."/>
            <person name="Mieczkowski P.A."/>
            <person name="Moyrand F."/>
            <person name="Nielsen K."/>
            <person name="Proux C."/>
            <person name="Rossignol T."/>
            <person name="Schein J.E."/>
            <person name="Sun S."/>
            <person name="Wollschlaeger C."/>
            <person name="Wood I.A."/>
            <person name="Zeng Q."/>
            <person name="Neuveglise C."/>
            <person name="Newlon C.S."/>
            <person name="Perfect J.R."/>
            <person name="Lodge J.K."/>
            <person name="Idnurm A."/>
            <person name="Stajich J.E."/>
            <person name="Kronstad J.W."/>
            <person name="Sanyal K."/>
            <person name="Heitman J."/>
            <person name="Fraser J.A."/>
            <person name="Cuomo C.A."/>
            <person name="Dietrich F.S."/>
        </authorList>
    </citation>
    <scope>NUCLEOTIDE SEQUENCE [LARGE SCALE GENOMIC DNA]</scope>
    <source>
        <strain evidence="8">H99 / ATCC 208821 / CBS 10515 / FGSC 9487</strain>
    </source>
</reference>
<dbReference type="HOGENOM" id="CLU_012062_4_3_1"/>
<comment type="catalytic activity">
    <reaction evidence="1 4">
        <text>[protein]-peptidylproline (omega=180) = [protein]-peptidylproline (omega=0)</text>
        <dbReference type="Rhea" id="RHEA:16237"/>
        <dbReference type="Rhea" id="RHEA-COMP:10747"/>
        <dbReference type="Rhea" id="RHEA-COMP:10748"/>
        <dbReference type="ChEBI" id="CHEBI:83833"/>
        <dbReference type="ChEBI" id="CHEBI:83834"/>
        <dbReference type="EC" id="5.2.1.8"/>
    </reaction>
</comment>
<dbReference type="OrthoDB" id="193499at2759"/>
<dbReference type="PANTHER" id="PTHR11071">
    <property type="entry name" value="PEPTIDYL-PROLYL CIS-TRANS ISOMERASE"/>
    <property type="match status" value="1"/>
</dbReference>
<dbReference type="VEuPathDB" id="FungiDB:CNAG_02484"/>
<dbReference type="Pfam" id="PF00160">
    <property type="entry name" value="Pro_isomerase"/>
    <property type="match status" value="1"/>
</dbReference>
<dbReference type="InterPro" id="IPR029000">
    <property type="entry name" value="Cyclophilin-like_dom_sf"/>
</dbReference>
<dbReference type="SUPFAM" id="SSF50891">
    <property type="entry name" value="Cyclophilin-like"/>
    <property type="match status" value="1"/>
</dbReference>
<feature type="domain" description="PPIase cyclophilin-type" evidence="6">
    <location>
        <begin position="52"/>
        <end position="218"/>
    </location>
</feature>
<dbReference type="PRINTS" id="PR00153">
    <property type="entry name" value="CSAPPISMRASE"/>
</dbReference>
<dbReference type="PROSITE" id="PS50072">
    <property type="entry name" value="CSA_PPIASE_2"/>
    <property type="match status" value="1"/>
</dbReference>
<dbReference type="RefSeq" id="XP_012049697.1">
    <property type="nucleotide sequence ID" value="XM_012194307.1"/>
</dbReference>
<evidence type="ECO:0000256" key="4">
    <source>
        <dbReference type="RuleBase" id="RU363019"/>
    </source>
</evidence>